<name>K1QGM9_MAGGI</name>
<dbReference type="InParanoid" id="K1QGM9"/>
<reference evidence="1" key="1">
    <citation type="journal article" date="2012" name="Nature">
        <title>The oyster genome reveals stress adaptation and complexity of shell formation.</title>
        <authorList>
            <person name="Zhang G."/>
            <person name="Fang X."/>
            <person name="Guo X."/>
            <person name="Li L."/>
            <person name="Luo R."/>
            <person name="Xu F."/>
            <person name="Yang P."/>
            <person name="Zhang L."/>
            <person name="Wang X."/>
            <person name="Qi H."/>
            <person name="Xiong Z."/>
            <person name="Que H."/>
            <person name="Xie Y."/>
            <person name="Holland P.W."/>
            <person name="Paps J."/>
            <person name="Zhu Y."/>
            <person name="Wu F."/>
            <person name="Chen Y."/>
            <person name="Wang J."/>
            <person name="Peng C."/>
            <person name="Meng J."/>
            <person name="Yang L."/>
            <person name="Liu J."/>
            <person name="Wen B."/>
            <person name="Zhang N."/>
            <person name="Huang Z."/>
            <person name="Zhu Q."/>
            <person name="Feng Y."/>
            <person name="Mount A."/>
            <person name="Hedgecock D."/>
            <person name="Xu Z."/>
            <person name="Liu Y."/>
            <person name="Domazet-Loso T."/>
            <person name="Du Y."/>
            <person name="Sun X."/>
            <person name="Zhang S."/>
            <person name="Liu B."/>
            <person name="Cheng P."/>
            <person name="Jiang X."/>
            <person name="Li J."/>
            <person name="Fan D."/>
            <person name="Wang W."/>
            <person name="Fu W."/>
            <person name="Wang T."/>
            <person name="Wang B."/>
            <person name="Zhang J."/>
            <person name="Peng Z."/>
            <person name="Li Y."/>
            <person name="Li N."/>
            <person name="Wang J."/>
            <person name="Chen M."/>
            <person name="He Y."/>
            <person name="Tan F."/>
            <person name="Song X."/>
            <person name="Zheng Q."/>
            <person name="Huang R."/>
            <person name="Yang H."/>
            <person name="Du X."/>
            <person name="Chen L."/>
            <person name="Yang M."/>
            <person name="Gaffney P.M."/>
            <person name="Wang S."/>
            <person name="Luo L."/>
            <person name="She Z."/>
            <person name="Ming Y."/>
            <person name="Huang W."/>
            <person name="Zhang S."/>
            <person name="Huang B."/>
            <person name="Zhang Y."/>
            <person name="Qu T."/>
            <person name="Ni P."/>
            <person name="Miao G."/>
            <person name="Wang J."/>
            <person name="Wang Q."/>
            <person name="Steinberg C.E."/>
            <person name="Wang H."/>
            <person name="Li N."/>
            <person name="Qian L."/>
            <person name="Zhang G."/>
            <person name="Li Y."/>
            <person name="Yang H."/>
            <person name="Liu X."/>
            <person name="Wang J."/>
            <person name="Yin Y."/>
            <person name="Wang J."/>
        </authorList>
    </citation>
    <scope>NUCLEOTIDE SEQUENCE [LARGE SCALE GENOMIC DNA]</scope>
    <source>
        <strain evidence="1">05x7-T-G4-1.051#20</strain>
    </source>
</reference>
<organism evidence="1">
    <name type="scientific">Magallana gigas</name>
    <name type="common">Pacific oyster</name>
    <name type="synonym">Crassostrea gigas</name>
    <dbReference type="NCBI Taxonomy" id="29159"/>
    <lineage>
        <taxon>Eukaryota</taxon>
        <taxon>Metazoa</taxon>
        <taxon>Spiralia</taxon>
        <taxon>Lophotrochozoa</taxon>
        <taxon>Mollusca</taxon>
        <taxon>Bivalvia</taxon>
        <taxon>Autobranchia</taxon>
        <taxon>Pteriomorphia</taxon>
        <taxon>Ostreida</taxon>
        <taxon>Ostreoidea</taxon>
        <taxon>Ostreidae</taxon>
        <taxon>Magallana</taxon>
    </lineage>
</organism>
<dbReference type="AlphaFoldDB" id="K1QGM9"/>
<dbReference type="HOGENOM" id="CLU_1422734_0_0_1"/>
<gene>
    <name evidence="1" type="ORF">CGI_10018423</name>
</gene>
<proteinExistence type="predicted"/>
<evidence type="ECO:0000313" key="1">
    <source>
        <dbReference type="EMBL" id="EKC27960.1"/>
    </source>
</evidence>
<dbReference type="EMBL" id="JH817703">
    <property type="protein sequence ID" value="EKC27960.1"/>
    <property type="molecule type" value="Genomic_DNA"/>
</dbReference>
<accession>K1QGM9</accession>
<sequence length="191" mass="20836">MKFVTTKYPPLPFVCRQYCETKTCSCVCYIPVDFRAPPEITLAKDTPADELSSILVELADLEALASLNVPALCTGRDSHRSEPASSFHADAIVPAVPNTTASMPLLSSARINWSGVAPFSISPDRPKLTWPTTGWETKSPDQKLQAWEFTALSLETDGVINSPSLTLSRSDLLCKYNFLCLPGSAKPVMIK</sequence>
<protein>
    <submittedName>
        <fullName evidence="1">Uncharacterized protein</fullName>
    </submittedName>
</protein>